<organism evidence="1">
    <name type="scientific">viral metagenome</name>
    <dbReference type="NCBI Taxonomy" id="1070528"/>
    <lineage>
        <taxon>unclassified sequences</taxon>
        <taxon>metagenomes</taxon>
        <taxon>organismal metagenomes</taxon>
    </lineage>
</organism>
<evidence type="ECO:0000313" key="1">
    <source>
        <dbReference type="EMBL" id="QJA46437.1"/>
    </source>
</evidence>
<protein>
    <submittedName>
        <fullName evidence="1">Putative structural protein</fullName>
    </submittedName>
</protein>
<gene>
    <name evidence="1" type="ORF">TM448A00411_0039</name>
    <name evidence="2" type="ORF">TM448B00141_0029</name>
</gene>
<name>A0A6H1ZGG7_9ZZZZ</name>
<proteinExistence type="predicted"/>
<dbReference type="AlphaFoldDB" id="A0A6H1ZGG7"/>
<accession>A0A6H1ZGG7</accession>
<sequence>MGIDMATTDAPFGFRPWGNVLSANIYAIVTAYGTAVYIGDAMEIGGTAITTKIYGTIQNCQVEDTGAAGSMLGAVLGLFTSTGEPTPYIAASTTGDSVVAGYALIADHPLQKYIVAEDGDTSSIQVANVGLNVEGISTNSGDTNTGQSKMEIDSNTVNTTSTLAWKILGVHPDDTISAAGAAGNHCRFIVMPNSSHAASNIDGA</sequence>
<evidence type="ECO:0000313" key="2">
    <source>
        <dbReference type="EMBL" id="QJH93843.1"/>
    </source>
</evidence>
<dbReference type="EMBL" id="MT144592">
    <property type="protein sequence ID" value="QJH93843.1"/>
    <property type="molecule type" value="Genomic_DNA"/>
</dbReference>
<reference evidence="1" key="1">
    <citation type="submission" date="2020-03" db="EMBL/GenBank/DDBJ databases">
        <title>The deep terrestrial virosphere.</title>
        <authorList>
            <person name="Holmfeldt K."/>
            <person name="Nilsson E."/>
            <person name="Simone D."/>
            <person name="Lopez-Fernandez M."/>
            <person name="Wu X."/>
            <person name="de Brujin I."/>
            <person name="Lundin D."/>
            <person name="Andersson A."/>
            <person name="Bertilsson S."/>
            <person name="Dopson M."/>
        </authorList>
    </citation>
    <scope>NUCLEOTIDE SEQUENCE</scope>
    <source>
        <strain evidence="1">TM448A00411</strain>
        <strain evidence="2">TM448B00141</strain>
    </source>
</reference>
<dbReference type="EMBL" id="MT144010">
    <property type="protein sequence ID" value="QJA46437.1"/>
    <property type="molecule type" value="Genomic_DNA"/>
</dbReference>